<dbReference type="EMBL" id="KQ420502">
    <property type="protein sequence ID" value="KOF80064.1"/>
    <property type="molecule type" value="Genomic_DNA"/>
</dbReference>
<evidence type="ECO:0000313" key="2">
    <source>
        <dbReference type="EMBL" id="KOF80064.1"/>
    </source>
</evidence>
<gene>
    <name evidence="2" type="ORF">OCBIM_22028483mg</name>
</gene>
<name>A0A0L8GTA6_OCTBM</name>
<keyword evidence="1" id="KW-0812">Transmembrane</keyword>
<keyword evidence="1" id="KW-0472">Membrane</keyword>
<evidence type="ECO:0000256" key="1">
    <source>
        <dbReference type="SAM" id="Phobius"/>
    </source>
</evidence>
<feature type="transmembrane region" description="Helical" evidence="1">
    <location>
        <begin position="51"/>
        <end position="71"/>
    </location>
</feature>
<organism evidence="2">
    <name type="scientific">Octopus bimaculoides</name>
    <name type="common">California two-spotted octopus</name>
    <dbReference type="NCBI Taxonomy" id="37653"/>
    <lineage>
        <taxon>Eukaryota</taxon>
        <taxon>Metazoa</taxon>
        <taxon>Spiralia</taxon>
        <taxon>Lophotrochozoa</taxon>
        <taxon>Mollusca</taxon>
        <taxon>Cephalopoda</taxon>
        <taxon>Coleoidea</taxon>
        <taxon>Octopodiformes</taxon>
        <taxon>Octopoda</taxon>
        <taxon>Incirrata</taxon>
        <taxon>Octopodidae</taxon>
        <taxon>Octopus</taxon>
    </lineage>
</organism>
<reference evidence="2" key="1">
    <citation type="submission" date="2015-07" db="EMBL/GenBank/DDBJ databases">
        <title>MeaNS - Measles Nucleotide Surveillance Program.</title>
        <authorList>
            <person name="Tran T."/>
            <person name="Druce J."/>
        </authorList>
    </citation>
    <scope>NUCLEOTIDE SEQUENCE</scope>
    <source>
        <strain evidence="2">UCB-OBI-ISO-001</strain>
        <tissue evidence="2">Gonad</tissue>
    </source>
</reference>
<keyword evidence="1" id="KW-1133">Transmembrane helix</keyword>
<dbReference type="AlphaFoldDB" id="A0A0L8GTA6"/>
<protein>
    <submittedName>
        <fullName evidence="2">Uncharacterized protein</fullName>
    </submittedName>
</protein>
<accession>A0A0L8GTA6</accession>
<proteinExistence type="predicted"/>
<sequence length="76" mass="8504">MDASFLYDILNGFFLYCESDSGGGGSFVGSPTLAYLSSYESQLLQSCPMSFADMAFLSLIFWILFLILTYWPSKLD</sequence>